<name>A0ABN9XK64_9DINO</name>
<keyword evidence="4" id="KW-1185">Reference proteome</keyword>
<sequence>MLQSLVEDVESTWRSQHGTIACAVPAVLILFVLGDPVAAALRGMRATGLQNEFMILTALALAYSVGMTTAGERARSASKARAVAPSKVLPERCQAKRPVQSMARLSSQVPRASAPVLKTHSDAGRSVQQTSGARSLSHSARLDPEGADTDVLERAKSEGVAPNAQAWSLVVGACVRLENSGVALELLEQMLAQGAHHEAELRNSSTVGKFFRLVVEHLDEQRMREIGVQLLDVIQAHGLAPTAIVQNRLICAWKSKPPDEVLRALVGLRDRGVRLTPTAYRCIMFANERARPEFTLQLYEDLDGRARGQVRQGVVQRRAVRLRRPGPDGQGPGALRQDARARTERGDGEARHAPLGNVPVGQQGQVLFVSPFAHGTVPRPSAHRQRESS</sequence>
<feature type="region of interest" description="Disordered" evidence="1">
    <location>
        <begin position="118"/>
        <end position="146"/>
    </location>
</feature>
<evidence type="ECO:0000256" key="2">
    <source>
        <dbReference type="SAM" id="Phobius"/>
    </source>
</evidence>
<protein>
    <recommendedName>
        <fullName evidence="5">Pentatricopeptide repeat-containing protein</fullName>
    </recommendedName>
</protein>
<dbReference type="InterPro" id="IPR011990">
    <property type="entry name" value="TPR-like_helical_dom_sf"/>
</dbReference>
<feature type="transmembrane region" description="Helical" evidence="2">
    <location>
        <begin position="20"/>
        <end position="41"/>
    </location>
</feature>
<evidence type="ECO:0000313" key="4">
    <source>
        <dbReference type="Proteomes" id="UP001189429"/>
    </source>
</evidence>
<gene>
    <name evidence="3" type="ORF">PCOR1329_LOCUS76385</name>
</gene>
<dbReference type="Proteomes" id="UP001189429">
    <property type="component" value="Unassembled WGS sequence"/>
</dbReference>
<keyword evidence="2" id="KW-0472">Membrane</keyword>
<organism evidence="3 4">
    <name type="scientific">Prorocentrum cordatum</name>
    <dbReference type="NCBI Taxonomy" id="2364126"/>
    <lineage>
        <taxon>Eukaryota</taxon>
        <taxon>Sar</taxon>
        <taxon>Alveolata</taxon>
        <taxon>Dinophyceae</taxon>
        <taxon>Prorocentrales</taxon>
        <taxon>Prorocentraceae</taxon>
        <taxon>Prorocentrum</taxon>
    </lineage>
</organism>
<feature type="region of interest" description="Disordered" evidence="1">
    <location>
        <begin position="321"/>
        <end position="362"/>
    </location>
</feature>
<evidence type="ECO:0000313" key="3">
    <source>
        <dbReference type="EMBL" id="CAK0898561.1"/>
    </source>
</evidence>
<reference evidence="3" key="1">
    <citation type="submission" date="2023-10" db="EMBL/GenBank/DDBJ databases">
        <authorList>
            <person name="Chen Y."/>
            <person name="Shah S."/>
            <person name="Dougan E. K."/>
            <person name="Thang M."/>
            <person name="Chan C."/>
        </authorList>
    </citation>
    <scope>NUCLEOTIDE SEQUENCE [LARGE SCALE GENOMIC DNA]</scope>
</reference>
<dbReference type="Gene3D" id="1.25.40.10">
    <property type="entry name" value="Tetratricopeptide repeat domain"/>
    <property type="match status" value="1"/>
</dbReference>
<feature type="compositionally biased region" description="Polar residues" evidence="1">
    <location>
        <begin position="126"/>
        <end position="138"/>
    </location>
</feature>
<evidence type="ECO:0000256" key="1">
    <source>
        <dbReference type="SAM" id="MobiDB-lite"/>
    </source>
</evidence>
<keyword evidence="2" id="KW-1133">Transmembrane helix</keyword>
<accession>A0ABN9XK64</accession>
<proteinExistence type="predicted"/>
<evidence type="ECO:0008006" key="5">
    <source>
        <dbReference type="Google" id="ProtNLM"/>
    </source>
</evidence>
<feature type="compositionally biased region" description="Basic and acidic residues" evidence="1">
    <location>
        <begin position="337"/>
        <end position="352"/>
    </location>
</feature>
<comment type="caution">
    <text evidence="3">The sequence shown here is derived from an EMBL/GenBank/DDBJ whole genome shotgun (WGS) entry which is preliminary data.</text>
</comment>
<keyword evidence="2" id="KW-0812">Transmembrane</keyword>
<feature type="transmembrane region" description="Helical" evidence="2">
    <location>
        <begin position="53"/>
        <end position="71"/>
    </location>
</feature>
<dbReference type="EMBL" id="CAUYUJ010020492">
    <property type="protein sequence ID" value="CAK0898561.1"/>
    <property type="molecule type" value="Genomic_DNA"/>
</dbReference>